<reference evidence="7" key="1">
    <citation type="journal article" date="2019" name="Int. J. Syst. Evol. Microbiol.">
        <title>The Global Catalogue of Microorganisms (GCM) 10K type strain sequencing project: providing services to taxonomists for standard genome sequencing and annotation.</title>
        <authorList>
            <consortium name="The Broad Institute Genomics Platform"/>
            <consortium name="The Broad Institute Genome Sequencing Center for Infectious Disease"/>
            <person name="Wu L."/>
            <person name="Ma J."/>
        </authorList>
    </citation>
    <scope>NUCLEOTIDE SEQUENCE [LARGE SCALE GENOMIC DNA]</scope>
    <source>
        <strain evidence="7">CCUG 62981</strain>
    </source>
</reference>
<dbReference type="PANTHER" id="PTHR34653:SF1">
    <property type="entry name" value="FLAGELLAR HOOK-BASAL BODY COMPLEX PROTEIN FLIE"/>
    <property type="match status" value="1"/>
</dbReference>
<accession>A0ABV9N9T1</accession>
<dbReference type="InterPro" id="IPR001624">
    <property type="entry name" value="FliE"/>
</dbReference>
<evidence type="ECO:0000256" key="2">
    <source>
        <dbReference type="ARBA" id="ARBA00009272"/>
    </source>
</evidence>
<evidence type="ECO:0000256" key="4">
    <source>
        <dbReference type="HAMAP-Rule" id="MF_00724"/>
    </source>
</evidence>
<comment type="caution">
    <text evidence="6">The sequence shown here is derived from an EMBL/GenBank/DDBJ whole genome shotgun (WGS) entry which is preliminary data.</text>
</comment>
<gene>
    <name evidence="4 6" type="primary">fliE</name>
    <name evidence="6" type="ORF">ACFPB0_07355</name>
</gene>
<evidence type="ECO:0000313" key="6">
    <source>
        <dbReference type="EMBL" id="MFC4725102.1"/>
    </source>
</evidence>
<keyword evidence="7" id="KW-1185">Reference proteome</keyword>
<evidence type="ECO:0000256" key="1">
    <source>
        <dbReference type="ARBA" id="ARBA00004117"/>
    </source>
</evidence>
<keyword evidence="3 4" id="KW-0975">Bacterial flagellum</keyword>
<dbReference type="HAMAP" id="MF_00724">
    <property type="entry name" value="FliE"/>
    <property type="match status" value="1"/>
</dbReference>
<name>A0ABV9N9T1_9PROT</name>
<evidence type="ECO:0000256" key="5">
    <source>
        <dbReference type="NCBIfam" id="TIGR00205"/>
    </source>
</evidence>
<evidence type="ECO:0000313" key="7">
    <source>
        <dbReference type="Proteomes" id="UP001596024"/>
    </source>
</evidence>
<proteinExistence type="inferred from homology"/>
<evidence type="ECO:0000256" key="3">
    <source>
        <dbReference type="ARBA" id="ARBA00023143"/>
    </source>
</evidence>
<dbReference type="EMBL" id="JBHSGQ010000003">
    <property type="protein sequence ID" value="MFC4725102.1"/>
    <property type="molecule type" value="Genomic_DNA"/>
</dbReference>
<sequence>MDLAAIRAYAQAARQVSDPNAASAASAGNPVASGFGDMVMNALSETQAVMQASESLTAQNAAGQAELVDVVTAMAAAEVQLETVIAVRDQVIRAYQEILRMPI</sequence>
<dbReference type="PANTHER" id="PTHR34653">
    <property type="match status" value="1"/>
</dbReference>
<dbReference type="PRINTS" id="PR01006">
    <property type="entry name" value="FLGHOOKFLIE"/>
</dbReference>
<comment type="subcellular location">
    <subcellularLocation>
        <location evidence="1 4">Bacterial flagellum basal body</location>
    </subcellularLocation>
</comment>
<dbReference type="Pfam" id="PF02049">
    <property type="entry name" value="FliE"/>
    <property type="match status" value="1"/>
</dbReference>
<keyword evidence="6" id="KW-0966">Cell projection</keyword>
<dbReference type="NCBIfam" id="TIGR00205">
    <property type="entry name" value="fliE"/>
    <property type="match status" value="1"/>
</dbReference>
<protein>
    <recommendedName>
        <fullName evidence="4 5">Flagellar hook-basal body complex protein FliE</fullName>
    </recommendedName>
</protein>
<keyword evidence="6" id="KW-0969">Cilium</keyword>
<organism evidence="6 7">
    <name type="scientific">Glycocaulis abyssi</name>
    <dbReference type="NCBI Taxonomy" id="1433403"/>
    <lineage>
        <taxon>Bacteria</taxon>
        <taxon>Pseudomonadati</taxon>
        <taxon>Pseudomonadota</taxon>
        <taxon>Alphaproteobacteria</taxon>
        <taxon>Maricaulales</taxon>
        <taxon>Maricaulaceae</taxon>
        <taxon>Glycocaulis</taxon>
    </lineage>
</organism>
<dbReference type="Proteomes" id="UP001596024">
    <property type="component" value="Unassembled WGS sequence"/>
</dbReference>
<keyword evidence="6" id="KW-0282">Flagellum</keyword>
<dbReference type="RefSeq" id="WP_371392355.1">
    <property type="nucleotide sequence ID" value="NZ_CP163421.1"/>
</dbReference>
<comment type="similarity">
    <text evidence="2 4">Belongs to the FliE family.</text>
</comment>